<proteinExistence type="predicted"/>
<dbReference type="OrthoDB" id="4337860at2"/>
<dbReference type="InterPro" id="IPR003346">
    <property type="entry name" value="Transposase_20"/>
</dbReference>
<dbReference type="PANTHER" id="PTHR33055">
    <property type="entry name" value="TRANSPOSASE FOR INSERTION SEQUENCE ELEMENT IS1111A"/>
    <property type="match status" value="1"/>
</dbReference>
<dbReference type="Proteomes" id="UP000016605">
    <property type="component" value="Unassembled WGS sequence"/>
</dbReference>
<dbReference type="Pfam" id="PF02371">
    <property type="entry name" value="Transposase_20"/>
    <property type="match status" value="1"/>
</dbReference>
<gene>
    <name evidence="2" type="ORF">N136_03698</name>
</gene>
<feature type="non-terminal residue" evidence="2">
    <location>
        <position position="1"/>
    </location>
</feature>
<evidence type="ECO:0000313" key="2">
    <source>
        <dbReference type="EMBL" id="ERK69968.1"/>
    </source>
</evidence>
<organism evidence="2 3">
    <name type="scientific">Leifsonia aquatica ATCC 14665</name>
    <dbReference type="NCBI Taxonomy" id="1358026"/>
    <lineage>
        <taxon>Bacteria</taxon>
        <taxon>Bacillati</taxon>
        <taxon>Actinomycetota</taxon>
        <taxon>Actinomycetes</taxon>
        <taxon>Micrococcales</taxon>
        <taxon>Microbacteriaceae</taxon>
        <taxon>Leifsonia</taxon>
    </lineage>
</organism>
<comment type="caution">
    <text evidence="2">The sequence shown here is derived from an EMBL/GenBank/DDBJ whole genome shotgun (WGS) entry which is preliminary data.</text>
</comment>
<reference evidence="2 3" key="1">
    <citation type="submission" date="2013-08" db="EMBL/GenBank/DDBJ databases">
        <authorList>
            <person name="Weinstock G."/>
            <person name="Sodergren E."/>
            <person name="Wylie T."/>
            <person name="Fulton L."/>
            <person name="Fulton R."/>
            <person name="Fronick C."/>
            <person name="O'Laughlin M."/>
            <person name="Godfrey J."/>
            <person name="Miner T."/>
            <person name="Herter B."/>
            <person name="Appelbaum E."/>
            <person name="Cordes M."/>
            <person name="Lek S."/>
            <person name="Wollam A."/>
            <person name="Pepin K.H."/>
            <person name="Palsikar V.B."/>
            <person name="Mitreva M."/>
            <person name="Wilson R.K."/>
        </authorList>
    </citation>
    <scope>NUCLEOTIDE SEQUENCE [LARGE SCALE GENOMIC DNA]</scope>
    <source>
        <strain evidence="2 3">ATCC 14665</strain>
    </source>
</reference>
<dbReference type="PATRIC" id="fig|1358026.3.peg.3081"/>
<dbReference type="GO" id="GO:0004803">
    <property type="term" value="F:transposase activity"/>
    <property type="evidence" value="ECO:0007669"/>
    <property type="project" value="InterPro"/>
</dbReference>
<accession>U2SXL8</accession>
<dbReference type="GO" id="GO:0003677">
    <property type="term" value="F:DNA binding"/>
    <property type="evidence" value="ECO:0007669"/>
    <property type="project" value="InterPro"/>
</dbReference>
<dbReference type="GO" id="GO:0006313">
    <property type="term" value="P:DNA transposition"/>
    <property type="evidence" value="ECO:0007669"/>
    <property type="project" value="InterPro"/>
</dbReference>
<dbReference type="PANTHER" id="PTHR33055:SF16">
    <property type="entry name" value="TRANSPOSASE FOR INSERTION SEQUENCE ELEMENT IS1547"/>
    <property type="match status" value="1"/>
</dbReference>
<dbReference type="InterPro" id="IPR047650">
    <property type="entry name" value="Transpos_IS110"/>
</dbReference>
<protein>
    <submittedName>
        <fullName evidence="2">Transposase, IS116/IS110/IS902 family</fullName>
    </submittedName>
</protein>
<evidence type="ECO:0000259" key="1">
    <source>
        <dbReference type="Pfam" id="PF02371"/>
    </source>
</evidence>
<sequence>DEPLEAVIAREEAVRLARRVHELTEQLAANLNRMTGLIQTSPAAPLLQITGVGPVTAAIVLTAWSHPGRVRSEAAFAALAGVSPIPASSGNTTRHRLNRGGDRRLNRALHTAVLVRMVHDPETRAYVENRLQEGRSRREIRRALKRYLARSVYRSLNALHQPVLTT</sequence>
<dbReference type="AlphaFoldDB" id="U2SXL8"/>
<evidence type="ECO:0000313" key="3">
    <source>
        <dbReference type="Proteomes" id="UP000016605"/>
    </source>
</evidence>
<dbReference type="EMBL" id="AWVQ01000559">
    <property type="protein sequence ID" value="ERK69968.1"/>
    <property type="molecule type" value="Genomic_DNA"/>
</dbReference>
<dbReference type="HOGENOM" id="CLU_052328_2_2_11"/>
<dbReference type="RefSeq" id="WP_021764328.1">
    <property type="nucleotide sequence ID" value="NZ_KI272460.1"/>
</dbReference>
<name>U2SXL8_LEIAQ</name>
<feature type="domain" description="Transposase IS116/IS110/IS902 C-terminal" evidence="1">
    <location>
        <begin position="45"/>
        <end position="127"/>
    </location>
</feature>